<evidence type="ECO:0000313" key="2">
    <source>
        <dbReference type="Proteomes" id="UP001198630"/>
    </source>
</evidence>
<dbReference type="EMBL" id="JAJNCO010000021">
    <property type="protein sequence ID" value="MCD2114431.1"/>
    <property type="molecule type" value="Genomic_DNA"/>
</dbReference>
<dbReference type="RefSeq" id="WP_159419477.1">
    <property type="nucleotide sequence ID" value="NZ_CP032676.1"/>
</dbReference>
<protein>
    <submittedName>
        <fullName evidence="1">Uncharacterized protein</fullName>
    </submittedName>
</protein>
<comment type="caution">
    <text evidence="1">The sequence shown here is derived from an EMBL/GenBank/DDBJ whole genome shotgun (WGS) entry which is preliminary data.</text>
</comment>
<sequence>MIVLGVVALTAGCCICAWWRPDPTRTNSFGNRNGNFDDDALCGDEAGIWYACRPAITG</sequence>
<organism evidence="1 2">
    <name type="scientific">Rhodococcus rhodochrous</name>
    <dbReference type="NCBI Taxonomy" id="1829"/>
    <lineage>
        <taxon>Bacteria</taxon>
        <taxon>Bacillati</taxon>
        <taxon>Actinomycetota</taxon>
        <taxon>Actinomycetes</taxon>
        <taxon>Mycobacteriales</taxon>
        <taxon>Nocardiaceae</taxon>
        <taxon>Rhodococcus</taxon>
    </lineage>
</organism>
<reference evidence="1" key="1">
    <citation type="submission" date="2021-11" db="EMBL/GenBank/DDBJ databases">
        <title>Development of a sustainable strategy for remediation of hydrocarbon-contaminated territories based on the waste exchange concept.</title>
        <authorList>
            <person name="Elkin A."/>
        </authorList>
    </citation>
    <scope>NUCLEOTIDE SEQUENCE</scope>
    <source>
        <strain evidence="1">IEGM 757</strain>
    </source>
</reference>
<dbReference type="Proteomes" id="UP001198630">
    <property type="component" value="Unassembled WGS sequence"/>
</dbReference>
<proteinExistence type="predicted"/>
<evidence type="ECO:0000313" key="1">
    <source>
        <dbReference type="EMBL" id="MCD2114431.1"/>
    </source>
</evidence>
<gene>
    <name evidence="1" type="ORF">LQ384_25310</name>
</gene>
<dbReference type="AlphaFoldDB" id="A0AAW4XNE7"/>
<accession>A0AAW4XNE7</accession>
<name>A0AAW4XNE7_RHORH</name>